<proteinExistence type="predicted"/>
<reference evidence="1 2" key="1">
    <citation type="submission" date="2017-12" db="EMBL/GenBank/DDBJ databases">
        <title>Sequencing, genome analysis and host range of a novel Ralstonia phage RsoP1EGY isolated from Egypt.</title>
        <authorList>
            <person name="Ahmad A.A."/>
            <person name="Addy H.S."/>
            <person name="Elhalag K.M."/>
            <person name="Nasr-Eldin M.A."/>
            <person name="Hussien A.S."/>
            <person name="Huang Q."/>
        </authorList>
    </citation>
    <scope>NUCLEOTIDE SEQUENCE [LARGE SCALE GENOMIC DNA]</scope>
</reference>
<dbReference type="Proteomes" id="UP000244501">
    <property type="component" value="Segment"/>
</dbReference>
<organism evidence="1 2">
    <name type="scientific">Ralstonia phage RsoP1EGY</name>
    <dbReference type="NCBI Taxonomy" id="2070026"/>
    <lineage>
        <taxon>Viruses</taxon>
        <taxon>Duplodnaviria</taxon>
        <taxon>Heunggongvirae</taxon>
        <taxon>Uroviricota</taxon>
        <taxon>Caudoviricetes</taxon>
        <taxon>Autographivirales</taxon>
        <taxon>Gyeongsanvirus</taxon>
        <taxon>Gyeongsanvirus RsoP1EGY</taxon>
    </lineage>
</organism>
<evidence type="ECO:0000313" key="2">
    <source>
        <dbReference type="Proteomes" id="UP000244501"/>
    </source>
</evidence>
<name>A0A2R2ZGC6_9CAUD</name>
<sequence>MNPKRNTLTGWVIYDAERATGRSTAIALSLLGKAIANPGVAVQIREHHGTRPADESLMRLMRDMVFRLGLKGMTFSQNLTVTFNLWEPV</sequence>
<keyword evidence="2" id="KW-1185">Reference proteome</keyword>
<gene>
    <name evidence="1" type="ORF">RSEGYP2_36</name>
</gene>
<evidence type="ECO:0000313" key="1">
    <source>
        <dbReference type="EMBL" id="AUO78195.1"/>
    </source>
</evidence>
<protein>
    <submittedName>
        <fullName evidence="1">Uncharacterized protein</fullName>
    </submittedName>
</protein>
<accession>A0A2R2ZGC6</accession>
<dbReference type="EMBL" id="MG711516">
    <property type="protein sequence ID" value="AUO78195.1"/>
    <property type="molecule type" value="Genomic_DNA"/>
</dbReference>